<evidence type="ECO:0000259" key="4">
    <source>
        <dbReference type="Pfam" id="PF24981"/>
    </source>
</evidence>
<feature type="compositionally biased region" description="Basic residues" evidence="3">
    <location>
        <begin position="90"/>
        <end position="101"/>
    </location>
</feature>
<dbReference type="InterPro" id="IPR015915">
    <property type="entry name" value="Kelch-typ_b-propeller"/>
</dbReference>
<evidence type="ECO:0000256" key="2">
    <source>
        <dbReference type="ARBA" id="ARBA00022737"/>
    </source>
</evidence>
<dbReference type="CDD" id="cd23767">
    <property type="entry name" value="IQCD"/>
    <property type="match status" value="1"/>
</dbReference>
<evidence type="ECO:0000313" key="5">
    <source>
        <dbReference type="EMBL" id="KAF6206194.1"/>
    </source>
</evidence>
<protein>
    <recommendedName>
        <fullName evidence="4">Attractin/MKLN-like beta-propeller domain-containing protein</fullName>
    </recommendedName>
</protein>
<dbReference type="EMBL" id="WIXP02000008">
    <property type="protein sequence ID" value="KAF6206194.1"/>
    <property type="molecule type" value="Genomic_DNA"/>
</dbReference>
<dbReference type="InterPro" id="IPR011333">
    <property type="entry name" value="SKP1/BTB/POZ_sf"/>
</dbReference>
<keyword evidence="2" id="KW-0677">Repeat</keyword>
<dbReference type="Gene3D" id="3.30.710.10">
    <property type="entry name" value="Potassium Channel Kv1.1, Chain A"/>
    <property type="match status" value="1"/>
</dbReference>
<dbReference type="InterPro" id="IPR000048">
    <property type="entry name" value="IQ_motif_EF-hand-BS"/>
</dbReference>
<keyword evidence="6" id="KW-1185">Reference proteome</keyword>
<comment type="caution">
    <text evidence="5">The sequence shown here is derived from an EMBL/GenBank/DDBJ whole genome shotgun (WGS) entry which is preliminary data.</text>
</comment>
<dbReference type="Pfam" id="PF24981">
    <property type="entry name" value="Beta-prop_ATRN-LZTR1"/>
    <property type="match status" value="1"/>
</dbReference>
<keyword evidence="1" id="KW-0880">Kelch repeat</keyword>
<dbReference type="SMART" id="SM00612">
    <property type="entry name" value="Kelch"/>
    <property type="match status" value="5"/>
</dbReference>
<dbReference type="InterPro" id="IPR056737">
    <property type="entry name" value="Beta-prop_ATRN-MKLN-like"/>
</dbReference>
<proteinExistence type="predicted"/>
<feature type="compositionally biased region" description="Low complexity" evidence="3">
    <location>
        <begin position="504"/>
        <end position="518"/>
    </location>
</feature>
<feature type="domain" description="Attractin/MKLN-like beta-propeller" evidence="4">
    <location>
        <begin position="752"/>
        <end position="1001"/>
    </location>
</feature>
<dbReference type="PANTHER" id="PTHR45632">
    <property type="entry name" value="LD33804P"/>
    <property type="match status" value="1"/>
</dbReference>
<feature type="compositionally biased region" description="Basic residues" evidence="3">
    <location>
        <begin position="690"/>
        <end position="701"/>
    </location>
</feature>
<evidence type="ECO:0000256" key="3">
    <source>
        <dbReference type="SAM" id="MobiDB-lite"/>
    </source>
</evidence>
<sequence length="1043" mass="117682">MRRGVPPCDEIFGNPDIKIISRGLDLLDLRLENLAPNLNEKEKRWCGHILPERDESCTSGHTSTTYASSSNSSILLNPNQIAKLFNPDKKGRRSNKLKSSKKSNDASDLNNMKSLKTSSKQVGDYHNDSKLCQRVKSPGSKNRDIYNLDADLTDLSSSTKLSNSYVMNPKRCLSRKSTKFSKSRKRSTMSVVKEGKFEFHCGDYFRFPPSHRVPSGMKITPDEKTVHFQVPVNPPRSSVDEPRGSPTLESMGLFKDGLDVKSVRTPPKKSIHDALYQRVAYFVNPDISCYSEYFEELKNENEVNVDGVSKGAFIAIYNWMLAPDYEGLRFIQKNNILHVLIASKRLIVKELENQCLAFIDSKEAFSEENAFMLFIDASTNYQTEIMELMVPRIQVFFLVLVSSHEYNVLQVNDLCTILQSNYIVVHCELEDGLAYSVERGLTGKTEHHAQRCELLKLKVPEPRNWANKRKDYKSYGEFLNYLSEISKDPRSFYSDVKKDTNEINSSVNEISNTSSSSSDESDENKINRFNQNITKASSKKPSLSDLLCKEKFKQGSKNLLSKVTETSDQKRGKSKSDDKHSAERSAQTERASLKNRDIFHETSTQEKRFLKPTESTKRISLRERAAIVIQATYRGHALRKRLRNHMKLDMKESMSPRKLTFDRMFLQVKHDDNSYNDGTTDDDLPLILKRGRRKSKSKTTFKRSSSTDSNESIVSVKEGPGIRRMPLPYHHTKSLILIGGINPTSKHPSGHEACQIYRFSLENNSWDKIDKMPSPRYYHGSALLKGKIYIVGGCNPENEDNNMPSLCSENFSYEPMSGSWSKEPELKTPRRSFGLVTFCNHLYAIGGQDRNDTNLSSVERFDPIKRVWEEVAPLPVPIIGAAISVYKNLIWVAGGMSGSTSNVNVSKAVWCYDPRQDVWSKKPCLRFGRAFASLATYEDYLFLVGGITSENGGIASNDHIDVWDSETGVWKLKGNIDLPRHGHSVAFLGSLMILMGGVSTTNVKGLNQVDSLCMVTGSRSKQIAPLPSPLVGHSCVLLPPIND</sequence>
<dbReference type="InterPro" id="IPR006652">
    <property type="entry name" value="Kelch_1"/>
</dbReference>
<dbReference type="SMART" id="SM00015">
    <property type="entry name" value="IQ"/>
    <property type="match status" value="1"/>
</dbReference>
<feature type="compositionally biased region" description="Polar residues" evidence="3">
    <location>
        <begin position="112"/>
        <end position="121"/>
    </location>
</feature>
<dbReference type="OrthoDB" id="6350321at2759"/>
<dbReference type="PROSITE" id="PS50096">
    <property type="entry name" value="IQ"/>
    <property type="match status" value="1"/>
</dbReference>
<dbReference type="SUPFAM" id="SSF117281">
    <property type="entry name" value="Kelch motif"/>
    <property type="match status" value="1"/>
</dbReference>
<evidence type="ECO:0000313" key="6">
    <source>
        <dbReference type="Proteomes" id="UP000466442"/>
    </source>
</evidence>
<organism evidence="5 6">
    <name type="scientific">Apolygus lucorum</name>
    <name type="common">Small green plant bug</name>
    <name type="synonym">Lygocoris lucorum</name>
    <dbReference type="NCBI Taxonomy" id="248454"/>
    <lineage>
        <taxon>Eukaryota</taxon>
        <taxon>Metazoa</taxon>
        <taxon>Ecdysozoa</taxon>
        <taxon>Arthropoda</taxon>
        <taxon>Hexapoda</taxon>
        <taxon>Insecta</taxon>
        <taxon>Pterygota</taxon>
        <taxon>Neoptera</taxon>
        <taxon>Paraneoptera</taxon>
        <taxon>Hemiptera</taxon>
        <taxon>Heteroptera</taxon>
        <taxon>Panheteroptera</taxon>
        <taxon>Cimicomorpha</taxon>
        <taxon>Miridae</taxon>
        <taxon>Mirini</taxon>
        <taxon>Apolygus</taxon>
    </lineage>
</organism>
<dbReference type="Gene3D" id="2.120.10.80">
    <property type="entry name" value="Kelch-type beta propeller"/>
    <property type="match status" value="2"/>
</dbReference>
<feature type="region of interest" description="Disordered" evidence="3">
    <location>
        <begin position="559"/>
        <end position="603"/>
    </location>
</feature>
<evidence type="ECO:0000256" key="1">
    <source>
        <dbReference type="ARBA" id="ARBA00022441"/>
    </source>
</evidence>
<feature type="region of interest" description="Disordered" evidence="3">
    <location>
        <begin position="85"/>
        <end position="140"/>
    </location>
</feature>
<dbReference type="AlphaFoldDB" id="A0A8S9XCD7"/>
<dbReference type="Pfam" id="PF00612">
    <property type="entry name" value="IQ"/>
    <property type="match status" value="1"/>
</dbReference>
<dbReference type="Proteomes" id="UP000466442">
    <property type="component" value="Unassembled WGS sequence"/>
</dbReference>
<feature type="region of interest" description="Disordered" evidence="3">
    <location>
        <begin position="504"/>
        <end position="524"/>
    </location>
</feature>
<accession>A0A8S9XCD7</accession>
<gene>
    <name evidence="5" type="ORF">GE061_017423</name>
</gene>
<dbReference type="PANTHER" id="PTHR45632:SF3">
    <property type="entry name" value="KELCH-LIKE PROTEIN 32"/>
    <property type="match status" value="1"/>
</dbReference>
<feature type="region of interest" description="Disordered" evidence="3">
    <location>
        <begin position="690"/>
        <end position="713"/>
    </location>
</feature>
<name>A0A8S9XCD7_APOLU</name>
<feature type="compositionally biased region" description="Basic and acidic residues" evidence="3">
    <location>
        <begin position="565"/>
        <end position="603"/>
    </location>
</feature>
<reference evidence="5" key="1">
    <citation type="journal article" date="2021" name="Mol. Ecol. Resour.">
        <title>Apolygus lucorum genome provides insights into omnivorousness and mesophyll feeding.</title>
        <authorList>
            <person name="Liu Y."/>
            <person name="Liu H."/>
            <person name="Wang H."/>
            <person name="Huang T."/>
            <person name="Liu B."/>
            <person name="Yang B."/>
            <person name="Yin L."/>
            <person name="Li B."/>
            <person name="Zhang Y."/>
            <person name="Zhang S."/>
            <person name="Jiang F."/>
            <person name="Zhang X."/>
            <person name="Ren Y."/>
            <person name="Wang B."/>
            <person name="Wang S."/>
            <person name="Lu Y."/>
            <person name="Wu K."/>
            <person name="Fan W."/>
            <person name="Wang G."/>
        </authorList>
    </citation>
    <scope>NUCLEOTIDE SEQUENCE</scope>
    <source>
        <strain evidence="5">12Hb</strain>
    </source>
</reference>